<evidence type="ECO:0000256" key="8">
    <source>
        <dbReference type="ARBA" id="ARBA00023212"/>
    </source>
</evidence>
<evidence type="ECO:0000256" key="7">
    <source>
        <dbReference type="ARBA" id="ARBA00023054"/>
    </source>
</evidence>
<proteinExistence type="inferred from homology"/>
<comment type="similarity">
    <text evidence="2">Belongs to the HAUS1 family.</text>
</comment>
<feature type="coiled-coil region" evidence="10">
    <location>
        <begin position="146"/>
        <end position="180"/>
    </location>
</feature>
<evidence type="ECO:0000256" key="3">
    <source>
        <dbReference type="ARBA" id="ARBA00022490"/>
    </source>
</evidence>
<dbReference type="Pfam" id="PF25762">
    <property type="entry name" value="HAUS1"/>
    <property type="match status" value="1"/>
</dbReference>
<dbReference type="EMBL" id="BPLQ01003103">
    <property type="protein sequence ID" value="GIX98013.1"/>
    <property type="molecule type" value="Genomic_DNA"/>
</dbReference>
<evidence type="ECO:0000256" key="4">
    <source>
        <dbReference type="ARBA" id="ARBA00022618"/>
    </source>
</evidence>
<feature type="coiled-coil region" evidence="10">
    <location>
        <begin position="217"/>
        <end position="275"/>
    </location>
</feature>
<name>A0AAV4PPF2_9ARAC</name>
<comment type="caution">
    <text evidence="11">The sequence shown here is derived from an EMBL/GenBank/DDBJ whole genome shotgun (WGS) entry which is preliminary data.</text>
</comment>
<keyword evidence="5" id="KW-0493">Microtubule</keyword>
<keyword evidence="6" id="KW-0498">Mitosis</keyword>
<keyword evidence="7 10" id="KW-0175">Coiled coil</keyword>
<gene>
    <name evidence="11" type="primary">AVEN_51354_1</name>
    <name evidence="11" type="ORF">CDAR_297571</name>
</gene>
<evidence type="ECO:0000256" key="5">
    <source>
        <dbReference type="ARBA" id="ARBA00022701"/>
    </source>
</evidence>
<protein>
    <recommendedName>
        <fullName evidence="13">HAUS augmin-like complex subunit 1</fullName>
    </recommendedName>
</protein>
<keyword evidence="3" id="KW-0963">Cytoplasm</keyword>
<dbReference type="InterPro" id="IPR026243">
    <property type="entry name" value="HAUS1"/>
</dbReference>
<dbReference type="GO" id="GO:0051225">
    <property type="term" value="P:spindle assembly"/>
    <property type="evidence" value="ECO:0007669"/>
    <property type="project" value="InterPro"/>
</dbReference>
<evidence type="ECO:0000313" key="11">
    <source>
        <dbReference type="EMBL" id="GIX98013.1"/>
    </source>
</evidence>
<sequence length="279" mass="32801">MNVSNQPTSKCSVQDVEQWLKQLFQGEDVPCLDRTPQSIEFLKKIMTESNEVEKDSIAIYKAGKKMKDSYDEKSKELQLLTNNIQLDPEIFQRVENLANLTEKLKLKEPSLTNFLLAMMDIENRRQEYVEKEWIAEYHISALDKKIPQVMATNEKLRRELQTLEEIVKIEADKYNKLTKDQLSYFKEKSKRVEQQNQVKQEILNDAEYDQSISHTELVKKSEDCRNIEEQLKAAESKLKAYRCLPTSIQSTEVEIQEKQIELLKLNEEFKKLLEIFEAS</sequence>
<dbReference type="PANTHER" id="PTHR31570:SF1">
    <property type="entry name" value="HAUS AUGMIN-LIKE COMPLEX SUBUNIT 1"/>
    <property type="match status" value="1"/>
</dbReference>
<evidence type="ECO:0000256" key="10">
    <source>
        <dbReference type="SAM" id="Coils"/>
    </source>
</evidence>
<dbReference type="PANTHER" id="PTHR31570">
    <property type="entry name" value="HAUS AUGMIN-LIKE COMPLEX SUBUNIT 1"/>
    <property type="match status" value="1"/>
</dbReference>
<accession>A0AAV4PPF2</accession>
<keyword evidence="9" id="KW-0131">Cell cycle</keyword>
<evidence type="ECO:0000256" key="1">
    <source>
        <dbReference type="ARBA" id="ARBA00004186"/>
    </source>
</evidence>
<keyword evidence="8" id="KW-0206">Cytoskeleton</keyword>
<dbReference type="AlphaFoldDB" id="A0AAV4PPF2"/>
<evidence type="ECO:0000256" key="6">
    <source>
        <dbReference type="ARBA" id="ARBA00022776"/>
    </source>
</evidence>
<dbReference type="GO" id="GO:0005819">
    <property type="term" value="C:spindle"/>
    <property type="evidence" value="ECO:0007669"/>
    <property type="project" value="UniProtKB-SubCell"/>
</dbReference>
<comment type="subcellular location">
    <subcellularLocation>
        <location evidence="1">Cytoplasm</location>
        <location evidence="1">Cytoskeleton</location>
        <location evidence="1">Spindle</location>
    </subcellularLocation>
</comment>
<organism evidence="11 12">
    <name type="scientific">Caerostris darwini</name>
    <dbReference type="NCBI Taxonomy" id="1538125"/>
    <lineage>
        <taxon>Eukaryota</taxon>
        <taxon>Metazoa</taxon>
        <taxon>Ecdysozoa</taxon>
        <taxon>Arthropoda</taxon>
        <taxon>Chelicerata</taxon>
        <taxon>Arachnida</taxon>
        <taxon>Araneae</taxon>
        <taxon>Araneomorphae</taxon>
        <taxon>Entelegynae</taxon>
        <taxon>Araneoidea</taxon>
        <taxon>Araneidae</taxon>
        <taxon>Caerostris</taxon>
    </lineage>
</organism>
<dbReference type="GO" id="GO:0070652">
    <property type="term" value="C:HAUS complex"/>
    <property type="evidence" value="ECO:0007669"/>
    <property type="project" value="InterPro"/>
</dbReference>
<dbReference type="Proteomes" id="UP001054837">
    <property type="component" value="Unassembled WGS sequence"/>
</dbReference>
<dbReference type="GO" id="GO:0051301">
    <property type="term" value="P:cell division"/>
    <property type="evidence" value="ECO:0007669"/>
    <property type="project" value="UniProtKB-KW"/>
</dbReference>
<reference evidence="11 12" key="1">
    <citation type="submission" date="2021-06" db="EMBL/GenBank/DDBJ databases">
        <title>Caerostris darwini draft genome.</title>
        <authorList>
            <person name="Kono N."/>
            <person name="Arakawa K."/>
        </authorList>
    </citation>
    <scope>NUCLEOTIDE SEQUENCE [LARGE SCALE GENOMIC DNA]</scope>
</reference>
<dbReference type="GO" id="GO:0005829">
    <property type="term" value="C:cytosol"/>
    <property type="evidence" value="ECO:0007669"/>
    <property type="project" value="TreeGrafter"/>
</dbReference>
<evidence type="ECO:0008006" key="13">
    <source>
        <dbReference type="Google" id="ProtNLM"/>
    </source>
</evidence>
<evidence type="ECO:0000256" key="9">
    <source>
        <dbReference type="ARBA" id="ARBA00023306"/>
    </source>
</evidence>
<keyword evidence="4" id="KW-0132">Cell division</keyword>
<dbReference type="GO" id="GO:0005874">
    <property type="term" value="C:microtubule"/>
    <property type="evidence" value="ECO:0007669"/>
    <property type="project" value="UniProtKB-KW"/>
</dbReference>
<keyword evidence="12" id="KW-1185">Reference proteome</keyword>
<evidence type="ECO:0000256" key="2">
    <source>
        <dbReference type="ARBA" id="ARBA00005479"/>
    </source>
</evidence>
<evidence type="ECO:0000313" key="12">
    <source>
        <dbReference type="Proteomes" id="UP001054837"/>
    </source>
</evidence>